<dbReference type="AlphaFoldDB" id="A0A9P7XK40"/>
<feature type="compositionally biased region" description="Polar residues" evidence="1">
    <location>
        <begin position="38"/>
        <end position="48"/>
    </location>
</feature>
<feature type="region of interest" description="Disordered" evidence="1">
    <location>
        <begin position="14"/>
        <end position="78"/>
    </location>
</feature>
<feature type="compositionally biased region" description="Low complexity" evidence="1">
    <location>
        <begin position="730"/>
        <end position="739"/>
    </location>
</feature>
<proteinExistence type="predicted"/>
<evidence type="ECO:0000313" key="3">
    <source>
        <dbReference type="Proteomes" id="UP000707451"/>
    </source>
</evidence>
<accession>A0A9P7XK40</accession>
<sequence length="948" mass="103692">MSSRLSFSTVSLSLSTTNTTTSSTGSYQTHGSEDDESFLSTGGSYHSSKTSKKLSKKEKQLQKQLQKQEQQRQQQQQQKLRCLCYLDTSLDNQLDIQQSQQQPQQPQKQQQNSSQKSKGSSKKEKEKEKDKEAAGRLRRIWNESVINFHRPKPAGSNASRQSLSPSPSPSHSSLSGYHHTTVTGAAGETLQHSNNLQVNGGVPMRHSLSGTDISDEGNHSLSDIEDDLLEGDQFRHLRHGTTATPPTGNNGDYSHNRVSFQGPYGASSTKASSSASGGTTSRPKDDLKAIARYQAELSLQQHQEDGSPENNHTEDDDFRYSMSMDDDEDHDRVLASLPPPPPPVLSSFGNHMPETNEEDDEDEDWDYQSDSGAPSSSTLMYSASVREPSCQSTLALPMSTNPAHNKAYLKKPSNANLSSLRSRQRCLSLPADTVPPKGGFLKMSSSTPSENWDEDFDISADIHVPTKVVENQMSLQMDLYNIKDFASQIEDLKTLRASLRMASSSLKATNPKKHQDLSVLFQRDWEQAEVIIDLGEIAQTSPTTTSPPGASSALGSSGMKGSEPSLASLSTGAVGSLSSKPSIGFMPHRPALSTSAPANNQLDEPSTFQSIQQQQVRSDSQSSNLTGSTLVASVSEDTESDTCPSTRTSSRTSSSSSASASLKVGIEATVEGLTISQQQALASLQGTTGRNVVGGMRMRQAPSMAYMKESCSSPAGLGLCASPMTPLRISTNNRNSTSSNDEDYDDYDDDDLEIKYENASIGLLRFPEGEQPLYKGFHGKEDSSATVKPLSPRSPKEGGGNGFQADMEASFRRYQKYSHYSKRRTTGGLPHNSRRPANERYEQEFYDEEEEDEDEEDDGYESYGYGDGSSSIGIFTPIPSDRHMQVLKDILMEGLGTEVARQYMFKQGEQDHVRFSVEVIPGLLGHLKGLQQRLGDQLMELQSFTVIV</sequence>
<dbReference type="GO" id="GO:0005096">
    <property type="term" value="F:GTPase activator activity"/>
    <property type="evidence" value="ECO:0007669"/>
    <property type="project" value="InterPro"/>
</dbReference>
<dbReference type="OrthoDB" id="5400650at2759"/>
<feature type="compositionally biased region" description="Low complexity" evidence="1">
    <location>
        <begin position="62"/>
        <end position="78"/>
    </location>
</feature>
<feature type="compositionally biased region" description="Low complexity" evidence="1">
    <location>
        <begin position="14"/>
        <end position="29"/>
    </location>
</feature>
<feature type="compositionally biased region" description="Low complexity" evidence="1">
    <location>
        <begin position="538"/>
        <end position="562"/>
    </location>
</feature>
<feature type="compositionally biased region" description="Basic and acidic residues" evidence="1">
    <location>
        <begin position="121"/>
        <end position="135"/>
    </location>
</feature>
<feature type="compositionally biased region" description="Polar residues" evidence="1">
    <location>
        <begin position="565"/>
        <end position="581"/>
    </location>
</feature>
<evidence type="ECO:0000313" key="2">
    <source>
        <dbReference type="EMBL" id="KAG9062526.1"/>
    </source>
</evidence>
<comment type="caution">
    <text evidence="2">The sequence shown here is derived from an EMBL/GenBank/DDBJ whole genome shotgun (WGS) entry which is preliminary data.</text>
</comment>
<dbReference type="EMBL" id="JAHRHY010000019">
    <property type="protein sequence ID" value="KAG9062526.1"/>
    <property type="molecule type" value="Genomic_DNA"/>
</dbReference>
<dbReference type="GO" id="GO:1902412">
    <property type="term" value="P:regulation of mitotic cytokinesis"/>
    <property type="evidence" value="ECO:0007669"/>
    <property type="project" value="InterPro"/>
</dbReference>
<feature type="compositionally biased region" description="Low complexity" evidence="1">
    <location>
        <begin position="265"/>
        <end position="281"/>
    </location>
</feature>
<dbReference type="Pfam" id="PF20162">
    <property type="entry name" value="Etd1"/>
    <property type="match status" value="1"/>
</dbReference>
<feature type="region of interest" description="Disordered" evidence="1">
    <location>
        <begin position="729"/>
        <end position="748"/>
    </location>
</feature>
<feature type="compositionally biased region" description="Low complexity" evidence="1">
    <location>
        <begin position="240"/>
        <end position="251"/>
    </location>
</feature>
<protein>
    <submittedName>
        <fullName evidence="2">Uncharacterized protein</fullName>
    </submittedName>
</protein>
<feature type="region of interest" description="Disordered" evidence="1">
    <location>
        <begin position="538"/>
        <end position="661"/>
    </location>
</feature>
<keyword evidence="3" id="KW-1185">Reference proteome</keyword>
<feature type="compositionally biased region" description="Low complexity" evidence="1">
    <location>
        <begin position="606"/>
        <end position="623"/>
    </location>
</feature>
<reference evidence="2" key="1">
    <citation type="submission" date="2021-06" db="EMBL/GenBank/DDBJ databases">
        <title>Genome Sequence of Mortierella hyaline Strain SCG-10, a Cold-Adapted, Nitrate-Reducing Fungus Isolated from Soil in Minnesota, USA.</title>
        <authorList>
            <person name="Aldossari N."/>
        </authorList>
    </citation>
    <scope>NUCLEOTIDE SEQUENCE</scope>
    <source>
        <strain evidence="2">SCG-10</strain>
    </source>
</reference>
<feature type="region of interest" description="Disordered" evidence="1">
    <location>
        <begin position="94"/>
        <end position="179"/>
    </location>
</feature>
<dbReference type="InterPro" id="IPR045342">
    <property type="entry name" value="Etd1"/>
</dbReference>
<feature type="compositionally biased region" description="Low complexity" evidence="1">
    <location>
        <begin position="645"/>
        <end position="661"/>
    </location>
</feature>
<feature type="compositionally biased region" description="Low complexity" evidence="1">
    <location>
        <begin position="162"/>
        <end position="175"/>
    </location>
</feature>
<feature type="compositionally biased region" description="Polar residues" evidence="1">
    <location>
        <begin position="368"/>
        <end position="381"/>
    </location>
</feature>
<feature type="compositionally biased region" description="Low complexity" evidence="1">
    <location>
        <begin position="97"/>
        <end position="118"/>
    </location>
</feature>
<feature type="compositionally biased region" description="Polar residues" evidence="1">
    <location>
        <begin position="592"/>
        <end position="604"/>
    </location>
</feature>
<feature type="region of interest" description="Disordered" evidence="1">
    <location>
        <begin position="773"/>
        <end position="804"/>
    </location>
</feature>
<feature type="region of interest" description="Disordered" evidence="1">
    <location>
        <begin position="238"/>
        <end position="284"/>
    </location>
</feature>
<feature type="compositionally biased region" description="Acidic residues" evidence="1">
    <location>
        <begin position="844"/>
        <end position="860"/>
    </location>
</feature>
<evidence type="ECO:0000256" key="1">
    <source>
        <dbReference type="SAM" id="MobiDB-lite"/>
    </source>
</evidence>
<name>A0A9P7XK40_9FUNG</name>
<dbReference type="Proteomes" id="UP000707451">
    <property type="component" value="Unassembled WGS sequence"/>
</dbReference>
<gene>
    <name evidence="2" type="ORF">KI688_005441</name>
</gene>
<feature type="region of interest" description="Disordered" evidence="1">
    <location>
        <begin position="195"/>
        <end position="223"/>
    </location>
</feature>
<organism evidence="2 3">
    <name type="scientific">Linnemannia hyalina</name>
    <dbReference type="NCBI Taxonomy" id="64524"/>
    <lineage>
        <taxon>Eukaryota</taxon>
        <taxon>Fungi</taxon>
        <taxon>Fungi incertae sedis</taxon>
        <taxon>Mucoromycota</taxon>
        <taxon>Mortierellomycotina</taxon>
        <taxon>Mortierellomycetes</taxon>
        <taxon>Mortierellales</taxon>
        <taxon>Mortierellaceae</taxon>
        <taxon>Linnemannia</taxon>
    </lineage>
</organism>
<feature type="region of interest" description="Disordered" evidence="1">
    <location>
        <begin position="820"/>
        <end position="867"/>
    </location>
</feature>
<feature type="compositionally biased region" description="Acidic residues" evidence="1">
    <location>
        <begin position="355"/>
        <end position="367"/>
    </location>
</feature>
<feature type="region of interest" description="Disordered" evidence="1">
    <location>
        <begin position="299"/>
        <end position="384"/>
    </location>
</feature>